<evidence type="ECO:0000256" key="11">
    <source>
        <dbReference type="ARBA" id="ARBA00023204"/>
    </source>
</evidence>
<evidence type="ECO:0000256" key="7">
    <source>
        <dbReference type="ARBA" id="ARBA00022771"/>
    </source>
</evidence>
<evidence type="ECO:0000256" key="14">
    <source>
        <dbReference type="ARBA" id="ARBA00023295"/>
    </source>
</evidence>
<dbReference type="GO" id="GO:0006284">
    <property type="term" value="P:base-excision repair"/>
    <property type="evidence" value="ECO:0007669"/>
    <property type="project" value="InterPro"/>
</dbReference>
<evidence type="ECO:0000256" key="6">
    <source>
        <dbReference type="ARBA" id="ARBA00022763"/>
    </source>
</evidence>
<evidence type="ECO:0000256" key="4">
    <source>
        <dbReference type="ARBA" id="ARBA00011245"/>
    </source>
</evidence>
<evidence type="ECO:0000259" key="17">
    <source>
        <dbReference type="PROSITE" id="PS51068"/>
    </source>
</evidence>
<evidence type="ECO:0000256" key="5">
    <source>
        <dbReference type="ARBA" id="ARBA00022723"/>
    </source>
</evidence>
<dbReference type="FunFam" id="1.10.8.50:FF:000003">
    <property type="entry name" value="Formamidopyrimidine-DNA glycosylase"/>
    <property type="match status" value="1"/>
</dbReference>
<dbReference type="PROSITE" id="PS01242">
    <property type="entry name" value="ZF_FPG_1"/>
    <property type="match status" value="1"/>
</dbReference>
<organism evidence="18">
    <name type="scientific">mine drainage metagenome</name>
    <dbReference type="NCBI Taxonomy" id="410659"/>
    <lineage>
        <taxon>unclassified sequences</taxon>
        <taxon>metagenomes</taxon>
        <taxon>ecological metagenomes</taxon>
    </lineage>
</organism>
<keyword evidence="10" id="KW-0238">DNA-binding</keyword>
<dbReference type="NCBIfam" id="TIGR00577">
    <property type="entry name" value="fpg"/>
    <property type="match status" value="1"/>
</dbReference>
<dbReference type="SUPFAM" id="SSF46946">
    <property type="entry name" value="S13-like H2TH domain"/>
    <property type="match status" value="1"/>
</dbReference>
<keyword evidence="9" id="KW-0862">Zinc</keyword>
<dbReference type="GO" id="GO:0008270">
    <property type="term" value="F:zinc ion binding"/>
    <property type="evidence" value="ECO:0007669"/>
    <property type="project" value="UniProtKB-KW"/>
</dbReference>
<feature type="domain" description="Formamidopyrimidine-DNA glycosylase catalytic" evidence="17">
    <location>
        <begin position="2"/>
        <end position="115"/>
    </location>
</feature>
<dbReference type="AlphaFoldDB" id="E6PGY9"/>
<dbReference type="EMBL" id="CABL01000015">
    <property type="protein sequence ID" value="CBH75727.1"/>
    <property type="molecule type" value="Genomic_DNA"/>
</dbReference>
<comment type="similarity">
    <text evidence="3">Belongs to the FPG family.</text>
</comment>
<dbReference type="SUPFAM" id="SSF57716">
    <property type="entry name" value="Glucocorticoid receptor-like (DNA-binding domain)"/>
    <property type="match status" value="1"/>
</dbReference>
<dbReference type="Pfam" id="PF06831">
    <property type="entry name" value="H2TH"/>
    <property type="match status" value="1"/>
</dbReference>
<dbReference type="SUPFAM" id="SSF81624">
    <property type="entry name" value="N-terminal domain of MutM-like DNA repair proteins"/>
    <property type="match status" value="1"/>
</dbReference>
<dbReference type="PANTHER" id="PTHR22993">
    <property type="entry name" value="FORMAMIDOPYRIMIDINE-DNA GLYCOSYLASE"/>
    <property type="match status" value="1"/>
</dbReference>
<evidence type="ECO:0000256" key="12">
    <source>
        <dbReference type="ARBA" id="ARBA00023239"/>
    </source>
</evidence>
<evidence type="ECO:0000256" key="9">
    <source>
        <dbReference type="ARBA" id="ARBA00022833"/>
    </source>
</evidence>
<sequence length="270" mass="29854">MPELPEVETIARGLRRALVGAEIVAVEVRKAKMAQAPTGLDFAESLRGERIAGIERRAKVVVIALGSGRRLLTSLRMTGRLVVQRPEERDFPATYVVLALADGRRLAFADVRTFGRMRLIEPNEPWDADIGPEPLERAFTAERFGAILAKRRTPIKALLLDQRRVAGIGNIYACESLWLAGIRPSRPAGSLWGPARERLRRSIIDVLERAIEMRGTTVDDYVDAEGLKGGFQNALAVYGRLGEGCPRCGSPIRRTVIAGRGTWWCGQCQR</sequence>
<dbReference type="PROSITE" id="PS51066">
    <property type="entry name" value="ZF_FPG_2"/>
    <property type="match status" value="1"/>
</dbReference>
<dbReference type="Pfam" id="PF01149">
    <property type="entry name" value="Fapy_DNA_glyco"/>
    <property type="match status" value="1"/>
</dbReference>
<keyword evidence="8 18" id="KW-0378">Hydrolase</keyword>
<dbReference type="SMART" id="SM01232">
    <property type="entry name" value="H2TH"/>
    <property type="match status" value="1"/>
</dbReference>
<dbReference type="PANTHER" id="PTHR22993:SF9">
    <property type="entry name" value="FORMAMIDOPYRIMIDINE-DNA GLYCOSYLASE"/>
    <property type="match status" value="1"/>
</dbReference>
<dbReference type="InterPro" id="IPR035937">
    <property type="entry name" value="FPG_N"/>
</dbReference>
<dbReference type="InterPro" id="IPR012319">
    <property type="entry name" value="FPG_cat"/>
</dbReference>
<evidence type="ECO:0000256" key="8">
    <source>
        <dbReference type="ARBA" id="ARBA00022801"/>
    </source>
</evidence>
<protein>
    <submittedName>
        <fullName evidence="18">Formamidopyrimidine-DNA glycosidase</fullName>
        <ecNumber evidence="18">3.2.2.23</ecNumber>
        <ecNumber evidence="18">4.2.99.18</ecNumber>
    </submittedName>
</protein>
<dbReference type="CDD" id="cd08966">
    <property type="entry name" value="EcFpg-like_N"/>
    <property type="match status" value="1"/>
</dbReference>
<comment type="cofactor">
    <cofactor evidence="2">
        <name>Zn(2+)</name>
        <dbReference type="ChEBI" id="CHEBI:29105"/>
    </cofactor>
</comment>
<dbReference type="Gene3D" id="3.20.190.10">
    <property type="entry name" value="MutM-like, N-terminal"/>
    <property type="match status" value="1"/>
</dbReference>
<dbReference type="HAMAP" id="MF_00103">
    <property type="entry name" value="Fapy_DNA_glycosyl"/>
    <property type="match status" value="1"/>
</dbReference>
<dbReference type="Pfam" id="PF06827">
    <property type="entry name" value="zf-FPG_IleRS"/>
    <property type="match status" value="1"/>
</dbReference>
<keyword evidence="6" id="KW-0227">DNA damage</keyword>
<dbReference type="EC" id="3.2.2.23" evidence="18"/>
<evidence type="ECO:0000256" key="3">
    <source>
        <dbReference type="ARBA" id="ARBA00009409"/>
    </source>
</evidence>
<keyword evidence="7" id="KW-0863">Zinc-finger</keyword>
<evidence type="ECO:0000256" key="15">
    <source>
        <dbReference type="ARBA" id="ARBA00044632"/>
    </source>
</evidence>
<evidence type="ECO:0000256" key="1">
    <source>
        <dbReference type="ARBA" id="ARBA00001668"/>
    </source>
</evidence>
<dbReference type="PROSITE" id="PS51068">
    <property type="entry name" value="FPG_CAT"/>
    <property type="match status" value="1"/>
</dbReference>
<evidence type="ECO:0000256" key="13">
    <source>
        <dbReference type="ARBA" id="ARBA00023268"/>
    </source>
</evidence>
<dbReference type="InterPro" id="IPR020629">
    <property type="entry name" value="FPG_Glyclase"/>
</dbReference>
<accession>E6PGY9</accession>
<dbReference type="Gene3D" id="1.10.8.50">
    <property type="match status" value="1"/>
</dbReference>
<keyword evidence="5" id="KW-0479">Metal-binding</keyword>
<evidence type="ECO:0000313" key="18">
    <source>
        <dbReference type="EMBL" id="CBH75727.1"/>
    </source>
</evidence>
<comment type="subunit">
    <text evidence="4">Monomer.</text>
</comment>
<evidence type="ECO:0000256" key="10">
    <source>
        <dbReference type="ARBA" id="ARBA00023125"/>
    </source>
</evidence>
<reference evidence="18" key="1">
    <citation type="submission" date="2009-10" db="EMBL/GenBank/DDBJ databases">
        <title>Diversity of trophic interactions inside an arsenic-rich microbial ecosystem.</title>
        <authorList>
            <person name="Bertin P.N."/>
            <person name="Heinrich-Salmeron A."/>
            <person name="Pelletier E."/>
            <person name="Goulhen-Chollet F."/>
            <person name="Arsene-Ploetze F."/>
            <person name="Gallien S."/>
            <person name="Calteau A."/>
            <person name="Vallenet D."/>
            <person name="Casiot C."/>
            <person name="Chane-Woon-Ming B."/>
            <person name="Giloteaux L."/>
            <person name="Barakat M."/>
            <person name="Bonnefoy V."/>
            <person name="Bruneel O."/>
            <person name="Chandler M."/>
            <person name="Cleiss J."/>
            <person name="Duran R."/>
            <person name="Elbaz-Poulichet F."/>
            <person name="Fonknechten N."/>
            <person name="Lauga B."/>
            <person name="Mornico D."/>
            <person name="Ortet P."/>
            <person name="Schaeffer C."/>
            <person name="Siguier P."/>
            <person name="Alexander Thil Smith A."/>
            <person name="Van Dorsselaer A."/>
            <person name="Weissenbach J."/>
            <person name="Medigue C."/>
            <person name="Le Paslier D."/>
        </authorList>
    </citation>
    <scope>NUCLEOTIDE SEQUENCE</scope>
</reference>
<comment type="caution">
    <text evidence="18">The sequence shown here is derived from an EMBL/GenBank/DDBJ whole genome shotgun (WGS) entry which is preliminary data.</text>
</comment>
<name>E6PGY9_9ZZZZ</name>
<feature type="domain" description="FPG-type" evidence="16">
    <location>
        <begin position="236"/>
        <end position="270"/>
    </location>
</feature>
<dbReference type="InterPro" id="IPR015887">
    <property type="entry name" value="DNA_glyclase_Znf_dom_DNA_BS"/>
</dbReference>
<comment type="catalytic activity">
    <reaction evidence="1">
        <text>Hydrolysis of DNA containing ring-opened 7-methylguanine residues, releasing 2,6-diamino-4-hydroxy-5-(N-methyl)formamidopyrimidine.</text>
        <dbReference type="EC" id="3.2.2.23"/>
    </reaction>
</comment>
<dbReference type="NCBIfam" id="NF002211">
    <property type="entry name" value="PRK01103.1"/>
    <property type="match status" value="1"/>
</dbReference>
<evidence type="ECO:0000259" key="16">
    <source>
        <dbReference type="PROSITE" id="PS51066"/>
    </source>
</evidence>
<dbReference type="GO" id="GO:0003684">
    <property type="term" value="F:damaged DNA binding"/>
    <property type="evidence" value="ECO:0007669"/>
    <property type="project" value="InterPro"/>
</dbReference>
<dbReference type="InterPro" id="IPR015886">
    <property type="entry name" value="H2TH_FPG"/>
</dbReference>
<evidence type="ECO:0000256" key="2">
    <source>
        <dbReference type="ARBA" id="ARBA00001947"/>
    </source>
</evidence>
<gene>
    <name evidence="18" type="primary">mutM</name>
    <name evidence="18" type="ORF">CARN1_2481</name>
</gene>
<dbReference type="InterPro" id="IPR010979">
    <property type="entry name" value="Ribosomal_uS13-like_H2TH"/>
</dbReference>
<dbReference type="SMART" id="SM00898">
    <property type="entry name" value="Fapy_DNA_glyco"/>
    <property type="match status" value="1"/>
</dbReference>
<keyword evidence="14 18" id="KW-0326">Glycosidase</keyword>
<dbReference type="InterPro" id="IPR000214">
    <property type="entry name" value="Znf_DNA_glyclase/AP_lyase"/>
</dbReference>
<comment type="catalytic activity">
    <reaction evidence="15">
        <text>2'-deoxyribonucleotide-(2'-deoxyribose 5'-phosphate)-2'-deoxyribonucleotide-DNA = a 3'-end 2'-deoxyribonucleotide-(2,3-dehydro-2,3-deoxyribose 5'-phosphate)-DNA + a 5'-end 5'-phospho-2'-deoxyribonucleoside-DNA + H(+)</text>
        <dbReference type="Rhea" id="RHEA:66592"/>
        <dbReference type="Rhea" id="RHEA-COMP:13180"/>
        <dbReference type="Rhea" id="RHEA-COMP:16897"/>
        <dbReference type="Rhea" id="RHEA-COMP:17067"/>
        <dbReference type="ChEBI" id="CHEBI:15378"/>
        <dbReference type="ChEBI" id="CHEBI:136412"/>
        <dbReference type="ChEBI" id="CHEBI:157695"/>
        <dbReference type="ChEBI" id="CHEBI:167181"/>
        <dbReference type="EC" id="4.2.99.18"/>
    </reaction>
</comment>
<keyword evidence="13" id="KW-0511">Multifunctional enzyme</keyword>
<keyword evidence="11" id="KW-0234">DNA repair</keyword>
<proteinExistence type="inferred from homology"/>
<dbReference type="EC" id="4.2.99.18" evidence="18"/>
<keyword evidence="12 18" id="KW-0456">Lyase</keyword>
<dbReference type="GO" id="GO:0034039">
    <property type="term" value="F:8-oxo-7,8-dihydroguanine DNA N-glycosylase activity"/>
    <property type="evidence" value="ECO:0007669"/>
    <property type="project" value="TreeGrafter"/>
</dbReference>
<dbReference type="GO" id="GO:0140078">
    <property type="term" value="F:class I DNA-(apurinic or apyrimidinic site) endonuclease activity"/>
    <property type="evidence" value="ECO:0007669"/>
    <property type="project" value="UniProtKB-EC"/>
</dbReference>
<dbReference type="InterPro" id="IPR010663">
    <property type="entry name" value="Znf_FPG/IleRS"/>
</dbReference>